<name>A0AC61QYL7_9FIRM</name>
<dbReference type="Proteomes" id="UP000307720">
    <property type="component" value="Unassembled WGS sequence"/>
</dbReference>
<dbReference type="EMBL" id="SRZB01000030">
    <property type="protein sequence ID" value="TGX97523.1"/>
    <property type="molecule type" value="Genomic_DNA"/>
</dbReference>
<sequence>MKIVKNALILMAITLVAGIGLGFVYEVTKAPIAGQERQAKEEAYKSVFPGMASMKPVYGLEPDEDAAKVQAESAEALAAAGLEDIQIKEAYGAAGESGEILGLVMNVTTTGYGGEINFSMGIQNDGTVNGIRILTISETAGLGMRAAEDEFQNQFAGKKVSGFTVTKTGAGAEDEINAISGATITSTGMTRGVNAGICYFQSMVEGGGVHE</sequence>
<keyword evidence="2" id="KW-1185">Reference proteome</keyword>
<accession>A0AC61QYL7</accession>
<proteinExistence type="predicted"/>
<gene>
    <name evidence="1" type="ORF">E5357_12365</name>
</gene>
<organism evidence="1 2">
    <name type="scientific">Hominisplanchenecus murintestinalis</name>
    <dbReference type="NCBI Taxonomy" id="2941517"/>
    <lineage>
        <taxon>Bacteria</taxon>
        <taxon>Bacillati</taxon>
        <taxon>Bacillota</taxon>
        <taxon>Clostridia</taxon>
        <taxon>Lachnospirales</taxon>
        <taxon>Lachnospiraceae</taxon>
        <taxon>Hominisplanchenecus</taxon>
    </lineage>
</organism>
<protein>
    <submittedName>
        <fullName evidence="1">RnfABCDGE type electron transport complex subunit G</fullName>
    </submittedName>
</protein>
<comment type="caution">
    <text evidence="1">The sequence shown here is derived from an EMBL/GenBank/DDBJ whole genome shotgun (WGS) entry which is preliminary data.</text>
</comment>
<evidence type="ECO:0000313" key="1">
    <source>
        <dbReference type="EMBL" id="TGX97523.1"/>
    </source>
</evidence>
<reference evidence="1" key="1">
    <citation type="submission" date="2019-04" db="EMBL/GenBank/DDBJ databases">
        <title>Microbes associate with the intestines of laboratory mice.</title>
        <authorList>
            <person name="Navarre W."/>
            <person name="Wong E."/>
            <person name="Huang K."/>
            <person name="Tropini C."/>
            <person name="Ng K."/>
            <person name="Yu B."/>
        </authorList>
    </citation>
    <scope>NUCLEOTIDE SEQUENCE</scope>
    <source>
        <strain evidence="1">NM72_1-8</strain>
    </source>
</reference>
<evidence type="ECO:0000313" key="2">
    <source>
        <dbReference type="Proteomes" id="UP000307720"/>
    </source>
</evidence>